<dbReference type="Pfam" id="PF07727">
    <property type="entry name" value="RVT_2"/>
    <property type="match status" value="1"/>
</dbReference>
<evidence type="ECO:0000313" key="4">
    <source>
        <dbReference type="EMBL" id="KAL0378621.1"/>
    </source>
</evidence>
<dbReference type="GO" id="GO:0046872">
    <property type="term" value="F:metal ion binding"/>
    <property type="evidence" value="ECO:0007669"/>
    <property type="project" value="UniProtKB-KW"/>
</dbReference>
<proteinExistence type="predicted"/>
<gene>
    <name evidence="4" type="ORF">Sradi_3167600</name>
</gene>
<dbReference type="EMBL" id="JACGWJ010000013">
    <property type="protein sequence ID" value="KAL0378621.1"/>
    <property type="molecule type" value="Genomic_DNA"/>
</dbReference>
<keyword evidence="1" id="KW-0479">Metal-binding</keyword>
<dbReference type="SUPFAM" id="SSF53098">
    <property type="entry name" value="Ribonuclease H-like"/>
    <property type="match status" value="1"/>
</dbReference>
<organism evidence="4">
    <name type="scientific">Sesamum radiatum</name>
    <name type="common">Black benniseed</name>
    <dbReference type="NCBI Taxonomy" id="300843"/>
    <lineage>
        <taxon>Eukaryota</taxon>
        <taxon>Viridiplantae</taxon>
        <taxon>Streptophyta</taxon>
        <taxon>Embryophyta</taxon>
        <taxon>Tracheophyta</taxon>
        <taxon>Spermatophyta</taxon>
        <taxon>Magnoliopsida</taxon>
        <taxon>eudicotyledons</taxon>
        <taxon>Gunneridae</taxon>
        <taxon>Pentapetalae</taxon>
        <taxon>asterids</taxon>
        <taxon>lamiids</taxon>
        <taxon>Lamiales</taxon>
        <taxon>Pedaliaceae</taxon>
        <taxon>Sesamum</taxon>
    </lineage>
</organism>
<protein>
    <submittedName>
        <fullName evidence="4">Retrovirus-related Pol polyprotein from transposon RE2</fullName>
    </submittedName>
</protein>
<dbReference type="InterPro" id="IPR013103">
    <property type="entry name" value="RVT_2"/>
</dbReference>
<evidence type="ECO:0000256" key="2">
    <source>
        <dbReference type="ARBA" id="ARBA00022801"/>
    </source>
</evidence>
<sequence length="347" mass="39902">MDTNKFNANYNDWLRNLKIVLDFENQDYVLDKPLPTTLPEGSSPEERLTFDKWLEDNRKVLERSRKLSKDEMILRLGDGKTVAAEAVGSLGLVGKITKKLFVGQSAIASNLLDLAIQTYKSETFGRFKEYKLEVENQTGRKIKALRSDPSGEYLSGEFIDYLKENEIFSHWTPPGTLQLNGVTERRNRTLLDMVRSIMSFKKLPPSFRGYVLEMNGKFLNIVPSKTVPQTSFEIWHGKHSRRDEALLEESSKEPQHDCTISFEPPFSLIVFRSSLDQPENLEYLRDVRLVGCKWIYKRKLGANEEVTTFKARLAAKGYTQRPEIDFEETYSRVAMDKSIRILLAIAA</sequence>
<dbReference type="Gene3D" id="3.30.420.10">
    <property type="entry name" value="Ribonuclease H-like superfamily/Ribonuclease H"/>
    <property type="match status" value="1"/>
</dbReference>
<comment type="caution">
    <text evidence="4">The sequence shown here is derived from an EMBL/GenBank/DDBJ whole genome shotgun (WGS) entry which is preliminary data.</text>
</comment>
<name>A0AAW2REN9_SESRA</name>
<accession>A0AAW2REN9</accession>
<dbReference type="GO" id="GO:0003676">
    <property type="term" value="F:nucleic acid binding"/>
    <property type="evidence" value="ECO:0007669"/>
    <property type="project" value="InterPro"/>
</dbReference>
<reference evidence="4" key="1">
    <citation type="submission" date="2020-06" db="EMBL/GenBank/DDBJ databases">
        <authorList>
            <person name="Li T."/>
            <person name="Hu X."/>
            <person name="Zhang T."/>
            <person name="Song X."/>
            <person name="Zhang H."/>
            <person name="Dai N."/>
            <person name="Sheng W."/>
            <person name="Hou X."/>
            <person name="Wei L."/>
        </authorList>
    </citation>
    <scope>NUCLEOTIDE SEQUENCE</scope>
    <source>
        <strain evidence="4">G02</strain>
        <tissue evidence="4">Leaf</tissue>
    </source>
</reference>
<dbReference type="PROSITE" id="PS50994">
    <property type="entry name" value="INTEGRASE"/>
    <property type="match status" value="1"/>
</dbReference>
<dbReference type="GO" id="GO:0016787">
    <property type="term" value="F:hydrolase activity"/>
    <property type="evidence" value="ECO:0007669"/>
    <property type="project" value="UniProtKB-KW"/>
</dbReference>
<evidence type="ECO:0000256" key="1">
    <source>
        <dbReference type="ARBA" id="ARBA00022723"/>
    </source>
</evidence>
<reference evidence="4" key="2">
    <citation type="journal article" date="2024" name="Plant">
        <title>Genomic evolution and insights into agronomic trait innovations of Sesamum species.</title>
        <authorList>
            <person name="Miao H."/>
            <person name="Wang L."/>
            <person name="Qu L."/>
            <person name="Liu H."/>
            <person name="Sun Y."/>
            <person name="Le M."/>
            <person name="Wang Q."/>
            <person name="Wei S."/>
            <person name="Zheng Y."/>
            <person name="Lin W."/>
            <person name="Duan Y."/>
            <person name="Cao H."/>
            <person name="Xiong S."/>
            <person name="Wang X."/>
            <person name="Wei L."/>
            <person name="Li C."/>
            <person name="Ma Q."/>
            <person name="Ju M."/>
            <person name="Zhao R."/>
            <person name="Li G."/>
            <person name="Mu C."/>
            <person name="Tian Q."/>
            <person name="Mei H."/>
            <person name="Zhang T."/>
            <person name="Gao T."/>
            <person name="Zhang H."/>
        </authorList>
    </citation>
    <scope>NUCLEOTIDE SEQUENCE</scope>
    <source>
        <strain evidence="4">G02</strain>
    </source>
</reference>
<dbReference type="InterPro" id="IPR012337">
    <property type="entry name" value="RNaseH-like_sf"/>
</dbReference>
<keyword evidence="2" id="KW-0378">Hydrolase</keyword>
<evidence type="ECO:0000259" key="3">
    <source>
        <dbReference type="PROSITE" id="PS50994"/>
    </source>
</evidence>
<dbReference type="InterPro" id="IPR039537">
    <property type="entry name" value="Retrotran_Ty1/copia-like"/>
</dbReference>
<dbReference type="PANTHER" id="PTHR42648:SF27">
    <property type="entry name" value="RNA-DIRECTED DNA POLYMERASE"/>
    <property type="match status" value="1"/>
</dbReference>
<dbReference type="InterPro" id="IPR001584">
    <property type="entry name" value="Integrase_cat-core"/>
</dbReference>
<dbReference type="InterPro" id="IPR036397">
    <property type="entry name" value="RNaseH_sf"/>
</dbReference>
<dbReference type="PANTHER" id="PTHR42648">
    <property type="entry name" value="TRANSPOSASE, PUTATIVE-RELATED"/>
    <property type="match status" value="1"/>
</dbReference>
<feature type="domain" description="Integrase catalytic" evidence="3">
    <location>
        <begin position="40"/>
        <end position="239"/>
    </location>
</feature>
<dbReference type="GO" id="GO:0015074">
    <property type="term" value="P:DNA integration"/>
    <property type="evidence" value="ECO:0007669"/>
    <property type="project" value="InterPro"/>
</dbReference>
<dbReference type="AlphaFoldDB" id="A0AAW2REN9"/>